<keyword evidence="3" id="KW-1185">Reference proteome</keyword>
<name>A0A9R1CAI4_9BACT</name>
<accession>A0A9R1CAI4</accession>
<dbReference type="EMBL" id="BPUB01000002">
    <property type="protein sequence ID" value="GJG59005.1"/>
    <property type="molecule type" value="Genomic_DNA"/>
</dbReference>
<protein>
    <submittedName>
        <fullName evidence="2">Uncharacterized protein</fullName>
    </submittedName>
</protein>
<evidence type="ECO:0000313" key="2">
    <source>
        <dbReference type="EMBL" id="GJG59005.1"/>
    </source>
</evidence>
<organism evidence="2 3">
    <name type="scientific">Prevotella lacticifex</name>
    <dbReference type="NCBI Taxonomy" id="2854755"/>
    <lineage>
        <taxon>Bacteria</taxon>
        <taxon>Pseudomonadati</taxon>
        <taxon>Bacteroidota</taxon>
        <taxon>Bacteroidia</taxon>
        <taxon>Bacteroidales</taxon>
        <taxon>Prevotellaceae</taxon>
        <taxon>Prevotella</taxon>
    </lineage>
</organism>
<dbReference type="RefSeq" id="WP_223928982.1">
    <property type="nucleotide sequence ID" value="NZ_BPTU01000001.1"/>
</dbReference>
<sequence>MSRFYEGPEPCPGCKTPGTQKARSSKNHLCEDCKKALEIGATIVKERGLERNFYRMDDLTMAHITWYKVPIKEIEWALKGLLETFSQFDSRYADWNSEYFGQMEPLTGHHDFVLPKVTYDAAKVLTEKIMDFCWQLCKEKGEYKKQLEAEVNEERNRIYNEGVAYGRNLLTQLNRGEIALSDFEATVKKY</sequence>
<dbReference type="GeneID" id="72466952"/>
<reference evidence="2" key="1">
    <citation type="journal article" date="2022" name="Int. J. Syst. Evol. Microbiol.">
        <title>Prevotella lacticifex sp. nov., isolated from the rumen of cows.</title>
        <authorList>
            <person name="Shinkai T."/>
            <person name="Ikeyama N."/>
            <person name="Kumagai M."/>
            <person name="Ohmori H."/>
            <person name="Sakamoto M."/>
            <person name="Ohkuma M."/>
            <person name="Mitsumori M."/>
        </authorList>
    </citation>
    <scope>NUCLEOTIDE SEQUENCE</scope>
    <source>
        <strain evidence="2">R5076</strain>
    </source>
</reference>
<evidence type="ECO:0000313" key="3">
    <source>
        <dbReference type="Proteomes" id="UP000825483"/>
    </source>
</evidence>
<evidence type="ECO:0000256" key="1">
    <source>
        <dbReference type="SAM" id="MobiDB-lite"/>
    </source>
</evidence>
<dbReference type="Proteomes" id="UP000825483">
    <property type="component" value="Unassembled WGS sequence"/>
</dbReference>
<comment type="caution">
    <text evidence="2">The sequence shown here is derived from an EMBL/GenBank/DDBJ whole genome shotgun (WGS) entry which is preliminary data.</text>
</comment>
<proteinExistence type="predicted"/>
<feature type="region of interest" description="Disordered" evidence="1">
    <location>
        <begin position="1"/>
        <end position="23"/>
    </location>
</feature>
<gene>
    <name evidence="2" type="ORF">PRLR5076_18560</name>
</gene>
<dbReference type="AlphaFoldDB" id="A0A9R1CAI4"/>